<dbReference type="PANTHER" id="PTHR32322">
    <property type="entry name" value="INNER MEMBRANE TRANSPORTER"/>
    <property type="match status" value="1"/>
</dbReference>
<protein>
    <submittedName>
        <fullName evidence="8">EamA family transporter</fullName>
    </submittedName>
</protein>
<evidence type="ECO:0000313" key="8">
    <source>
        <dbReference type="EMBL" id="KAB8028584.1"/>
    </source>
</evidence>
<dbReference type="Proteomes" id="UP000442694">
    <property type="component" value="Unassembled WGS sequence"/>
</dbReference>
<dbReference type="AlphaFoldDB" id="A0A833JBI9"/>
<comment type="caution">
    <text evidence="8">The sequence shown here is derived from an EMBL/GenBank/DDBJ whole genome shotgun (WGS) entry which is preliminary data.</text>
</comment>
<feature type="transmembrane region" description="Helical" evidence="6">
    <location>
        <begin position="181"/>
        <end position="203"/>
    </location>
</feature>
<organism evidence="8 9">
    <name type="scientific">Fluviispira multicolorata</name>
    <dbReference type="NCBI Taxonomy" id="2654512"/>
    <lineage>
        <taxon>Bacteria</taxon>
        <taxon>Pseudomonadati</taxon>
        <taxon>Bdellovibrionota</taxon>
        <taxon>Oligoflexia</taxon>
        <taxon>Silvanigrellales</taxon>
        <taxon>Silvanigrellaceae</taxon>
        <taxon>Fluviispira</taxon>
    </lineage>
</organism>
<feature type="transmembrane region" description="Helical" evidence="6">
    <location>
        <begin position="243"/>
        <end position="265"/>
    </location>
</feature>
<feature type="transmembrane region" description="Helical" evidence="6">
    <location>
        <begin position="154"/>
        <end position="174"/>
    </location>
</feature>
<dbReference type="InterPro" id="IPR037185">
    <property type="entry name" value="EmrE-like"/>
</dbReference>
<comment type="subcellular location">
    <subcellularLocation>
        <location evidence="1">Cell membrane</location>
        <topology evidence="1">Multi-pass membrane protein</topology>
    </subcellularLocation>
</comment>
<dbReference type="Pfam" id="PF00892">
    <property type="entry name" value="EamA"/>
    <property type="match status" value="2"/>
</dbReference>
<evidence type="ECO:0000256" key="5">
    <source>
        <dbReference type="ARBA" id="ARBA00023136"/>
    </source>
</evidence>
<dbReference type="PANTHER" id="PTHR32322:SF18">
    <property type="entry name" value="S-ADENOSYLMETHIONINE_S-ADENOSYLHOMOCYSTEINE TRANSPORTER"/>
    <property type="match status" value="1"/>
</dbReference>
<evidence type="ECO:0000313" key="9">
    <source>
        <dbReference type="Proteomes" id="UP000442694"/>
    </source>
</evidence>
<feature type="transmembrane region" description="Helical" evidence="6">
    <location>
        <begin position="128"/>
        <end position="148"/>
    </location>
</feature>
<name>A0A833JBI9_9BACT</name>
<keyword evidence="9" id="KW-1185">Reference proteome</keyword>
<gene>
    <name evidence="8" type="ORF">GCL57_12765</name>
</gene>
<evidence type="ECO:0000256" key="3">
    <source>
        <dbReference type="ARBA" id="ARBA00022692"/>
    </source>
</evidence>
<feature type="domain" description="EamA" evidence="7">
    <location>
        <begin position="155"/>
        <end position="287"/>
    </location>
</feature>
<dbReference type="GO" id="GO:0005886">
    <property type="term" value="C:plasma membrane"/>
    <property type="evidence" value="ECO:0007669"/>
    <property type="project" value="UniProtKB-SubCell"/>
</dbReference>
<evidence type="ECO:0000256" key="6">
    <source>
        <dbReference type="SAM" id="Phobius"/>
    </source>
</evidence>
<evidence type="ECO:0000256" key="2">
    <source>
        <dbReference type="ARBA" id="ARBA00022475"/>
    </source>
</evidence>
<accession>A0A833JBI9</accession>
<feature type="transmembrane region" description="Helical" evidence="6">
    <location>
        <begin position="31"/>
        <end position="54"/>
    </location>
</feature>
<evidence type="ECO:0000256" key="1">
    <source>
        <dbReference type="ARBA" id="ARBA00004651"/>
    </source>
</evidence>
<reference evidence="8 9" key="1">
    <citation type="submission" date="2019-10" db="EMBL/GenBank/DDBJ databases">
        <title>New genus of Silvanigrellaceae.</title>
        <authorList>
            <person name="Pitt A."/>
            <person name="Hahn M.W."/>
        </authorList>
    </citation>
    <scope>NUCLEOTIDE SEQUENCE [LARGE SCALE GENOMIC DNA]</scope>
    <source>
        <strain evidence="8 9">33A1-SZDP</strain>
    </source>
</reference>
<keyword evidence="4 6" id="KW-1133">Transmembrane helix</keyword>
<dbReference type="SUPFAM" id="SSF103481">
    <property type="entry name" value="Multidrug resistance efflux transporter EmrE"/>
    <property type="match status" value="2"/>
</dbReference>
<feature type="transmembrane region" description="Helical" evidence="6">
    <location>
        <begin position="66"/>
        <end position="87"/>
    </location>
</feature>
<sequence>MSKTLAIFLVICSTFFWGSNFNVGKYVVGEMSPLIATALRFSLASLVIIIITIIKEKNFFQMLKENIIIYILLGFIGVAGFNSFFLIGLKHSSAINCALIMSTNPLLTNIFAKYILKKEIFTFQKIGMIISFVGVLLILTQGSLDTLLKLKFSAGDWIIIIGNICWALYGVLCLRYLKNSSALATTASTMFFGTLVLIILAFFEGNVSQVFQQNISIYSAIAYMGICGAVLAYLFWNTGVAKLGAGTTSLFFNFVPVFTVLISILLGHPVLMIQILGGAIILLGVLTSSNFIRIPLKTKRST</sequence>
<keyword evidence="2" id="KW-1003">Cell membrane</keyword>
<proteinExistence type="predicted"/>
<keyword evidence="5 6" id="KW-0472">Membrane</keyword>
<dbReference type="RefSeq" id="WP_152213735.1">
    <property type="nucleotide sequence ID" value="NZ_WFLN01000009.1"/>
</dbReference>
<dbReference type="InterPro" id="IPR050638">
    <property type="entry name" value="AA-Vitamin_Transporters"/>
</dbReference>
<feature type="transmembrane region" description="Helical" evidence="6">
    <location>
        <begin position="271"/>
        <end position="292"/>
    </location>
</feature>
<evidence type="ECO:0000259" key="7">
    <source>
        <dbReference type="Pfam" id="PF00892"/>
    </source>
</evidence>
<dbReference type="InterPro" id="IPR000620">
    <property type="entry name" value="EamA_dom"/>
</dbReference>
<evidence type="ECO:0000256" key="4">
    <source>
        <dbReference type="ARBA" id="ARBA00022989"/>
    </source>
</evidence>
<feature type="transmembrane region" description="Helical" evidence="6">
    <location>
        <begin position="215"/>
        <end position="236"/>
    </location>
</feature>
<dbReference type="EMBL" id="WFLN01000009">
    <property type="protein sequence ID" value="KAB8028584.1"/>
    <property type="molecule type" value="Genomic_DNA"/>
</dbReference>
<keyword evidence="3 6" id="KW-0812">Transmembrane</keyword>
<feature type="domain" description="EamA" evidence="7">
    <location>
        <begin position="5"/>
        <end position="140"/>
    </location>
</feature>